<comment type="caution">
    <text evidence="9">The sequence shown here is derived from an EMBL/GenBank/DDBJ whole genome shotgun (WGS) entry which is preliminary data.</text>
</comment>
<comment type="subcellular location">
    <subcellularLocation>
        <location evidence="1">Mitochondrion membrane</location>
        <topology evidence="1">Multi-pass membrane protein</topology>
    </subcellularLocation>
</comment>
<keyword evidence="3" id="KW-0813">Transport</keyword>
<dbReference type="Proteomes" id="UP000541558">
    <property type="component" value="Unassembled WGS sequence"/>
</dbReference>
<evidence type="ECO:0000256" key="8">
    <source>
        <dbReference type="ARBA" id="ARBA00023136"/>
    </source>
</evidence>
<protein>
    <recommendedName>
        <fullName evidence="11">Mitochondrial carrier protein</fullName>
    </recommendedName>
</protein>
<evidence type="ECO:0000256" key="7">
    <source>
        <dbReference type="ARBA" id="ARBA00023128"/>
    </source>
</evidence>
<sequence>MSAQVSPPEDSQTQPDGSFLFTTEGLSESVNNFNAACARTLTRGLALYFSRPVRLFRPAKVTGWQFLKNVAQQQGALLTPTYLLQLCRSQGVWVVPKHFLPPMVLNAALGTVLWTSYGEAYSVLTPSTGHNSVTTAALAGACAGGCQALLAAPAENVRLVLEGGSGGHATWACVWKEVFQSRIQPSNSTTRQQIQEIRELRTWLKDVGEMAGRGWDGWRWGCAKDMCAFAAFFAIFEITRRASSQLKRNAQEICDQSSMRSRLRNVPKIVNAIALIGGGVLAGLIYEAVSQPWDRVRRIIYVYRLEHPELQRSVPGIVADAVRKEGLLTLVRDPAAVGTLLATPHPSPSWISNLARTLARVGPWGVGFLVWEAYGPGLG</sequence>
<keyword evidence="4" id="KW-0812">Transmembrane</keyword>
<name>A0A8H5BLC2_9AGAR</name>
<evidence type="ECO:0000256" key="2">
    <source>
        <dbReference type="ARBA" id="ARBA00006375"/>
    </source>
</evidence>
<evidence type="ECO:0000256" key="6">
    <source>
        <dbReference type="ARBA" id="ARBA00022989"/>
    </source>
</evidence>
<dbReference type="EMBL" id="JAACJK010000164">
    <property type="protein sequence ID" value="KAF5324608.1"/>
    <property type="molecule type" value="Genomic_DNA"/>
</dbReference>
<dbReference type="SUPFAM" id="SSF103506">
    <property type="entry name" value="Mitochondrial carrier"/>
    <property type="match status" value="1"/>
</dbReference>
<comment type="similarity">
    <text evidence="2">Belongs to the mitochondrial carrier (TC 2.A.29) family.</text>
</comment>
<dbReference type="AlphaFoldDB" id="A0A8H5BLC2"/>
<gene>
    <name evidence="9" type="ORF">D9611_004562</name>
</gene>
<dbReference type="Gene3D" id="1.50.40.10">
    <property type="entry name" value="Mitochondrial carrier domain"/>
    <property type="match status" value="1"/>
</dbReference>
<dbReference type="GO" id="GO:0000064">
    <property type="term" value="F:L-ornithine transmembrane transporter activity"/>
    <property type="evidence" value="ECO:0007669"/>
    <property type="project" value="TreeGrafter"/>
</dbReference>
<evidence type="ECO:0000256" key="5">
    <source>
        <dbReference type="ARBA" id="ARBA00022737"/>
    </source>
</evidence>
<dbReference type="OrthoDB" id="3364892at2759"/>
<keyword evidence="8" id="KW-0472">Membrane</keyword>
<reference evidence="9 10" key="1">
    <citation type="journal article" date="2020" name="ISME J.">
        <title>Uncovering the hidden diversity of litter-decomposition mechanisms in mushroom-forming fungi.</title>
        <authorList>
            <person name="Floudas D."/>
            <person name="Bentzer J."/>
            <person name="Ahren D."/>
            <person name="Johansson T."/>
            <person name="Persson P."/>
            <person name="Tunlid A."/>
        </authorList>
    </citation>
    <scope>NUCLEOTIDE SEQUENCE [LARGE SCALE GENOMIC DNA]</scope>
    <source>
        <strain evidence="9 10">CBS 175.51</strain>
    </source>
</reference>
<keyword evidence="7" id="KW-0496">Mitochondrion</keyword>
<dbReference type="PANTHER" id="PTHR45624">
    <property type="entry name" value="MITOCHONDRIAL BASIC AMINO ACIDS TRANSPORTER-RELATED"/>
    <property type="match status" value="1"/>
</dbReference>
<keyword evidence="5" id="KW-0677">Repeat</keyword>
<keyword evidence="10" id="KW-1185">Reference proteome</keyword>
<keyword evidence="6" id="KW-1133">Transmembrane helix</keyword>
<proteinExistence type="inferred from homology"/>
<evidence type="ECO:0000256" key="1">
    <source>
        <dbReference type="ARBA" id="ARBA00004225"/>
    </source>
</evidence>
<dbReference type="InterPro" id="IPR023395">
    <property type="entry name" value="MCP_dom_sf"/>
</dbReference>
<evidence type="ECO:0000256" key="4">
    <source>
        <dbReference type="ARBA" id="ARBA00022692"/>
    </source>
</evidence>
<organism evidence="9 10">
    <name type="scientific">Ephemerocybe angulata</name>
    <dbReference type="NCBI Taxonomy" id="980116"/>
    <lineage>
        <taxon>Eukaryota</taxon>
        <taxon>Fungi</taxon>
        <taxon>Dikarya</taxon>
        <taxon>Basidiomycota</taxon>
        <taxon>Agaricomycotina</taxon>
        <taxon>Agaricomycetes</taxon>
        <taxon>Agaricomycetidae</taxon>
        <taxon>Agaricales</taxon>
        <taxon>Agaricineae</taxon>
        <taxon>Psathyrellaceae</taxon>
        <taxon>Ephemerocybe</taxon>
    </lineage>
</organism>
<dbReference type="GO" id="GO:1990575">
    <property type="term" value="P:mitochondrial L-ornithine transmembrane transport"/>
    <property type="evidence" value="ECO:0007669"/>
    <property type="project" value="TreeGrafter"/>
</dbReference>
<evidence type="ECO:0008006" key="11">
    <source>
        <dbReference type="Google" id="ProtNLM"/>
    </source>
</evidence>
<dbReference type="InterPro" id="IPR050567">
    <property type="entry name" value="Mitochondrial_Carrier"/>
</dbReference>
<evidence type="ECO:0000313" key="10">
    <source>
        <dbReference type="Proteomes" id="UP000541558"/>
    </source>
</evidence>
<dbReference type="PANTHER" id="PTHR45624:SF52">
    <property type="entry name" value="MITOCHONDRIAL CARRIER"/>
    <property type="match status" value="1"/>
</dbReference>
<evidence type="ECO:0000313" key="9">
    <source>
        <dbReference type="EMBL" id="KAF5324608.1"/>
    </source>
</evidence>
<evidence type="ECO:0000256" key="3">
    <source>
        <dbReference type="ARBA" id="ARBA00022448"/>
    </source>
</evidence>
<accession>A0A8H5BLC2</accession>
<dbReference type="GO" id="GO:0031966">
    <property type="term" value="C:mitochondrial membrane"/>
    <property type="evidence" value="ECO:0007669"/>
    <property type="project" value="UniProtKB-SubCell"/>
</dbReference>